<dbReference type="Gene3D" id="3.90.1720.10">
    <property type="entry name" value="endopeptidase domain like (from Nostoc punctiforme)"/>
    <property type="match status" value="1"/>
</dbReference>
<dbReference type="RefSeq" id="WP_386053938.1">
    <property type="nucleotide sequence ID" value="NZ_JBHTKH010000012.1"/>
</dbReference>
<evidence type="ECO:0000256" key="5">
    <source>
        <dbReference type="SAM" id="MobiDB-lite"/>
    </source>
</evidence>
<dbReference type="PROSITE" id="PS51935">
    <property type="entry name" value="NLPC_P60"/>
    <property type="match status" value="1"/>
</dbReference>
<dbReference type="Proteomes" id="UP001597046">
    <property type="component" value="Unassembled WGS sequence"/>
</dbReference>
<dbReference type="Pfam" id="PF00877">
    <property type="entry name" value="NLPC_P60"/>
    <property type="match status" value="1"/>
</dbReference>
<evidence type="ECO:0000313" key="7">
    <source>
        <dbReference type="EMBL" id="MFD1055907.1"/>
    </source>
</evidence>
<protein>
    <submittedName>
        <fullName evidence="7">C40 family peptidase</fullName>
    </submittedName>
</protein>
<organism evidence="7 8">
    <name type="scientific">Terrabacter terrigena</name>
    <dbReference type="NCBI Taxonomy" id="574718"/>
    <lineage>
        <taxon>Bacteria</taxon>
        <taxon>Bacillati</taxon>
        <taxon>Actinomycetota</taxon>
        <taxon>Actinomycetes</taxon>
        <taxon>Micrococcales</taxon>
        <taxon>Intrasporangiaceae</taxon>
        <taxon>Terrabacter</taxon>
    </lineage>
</organism>
<keyword evidence="2" id="KW-0645">Protease</keyword>
<keyword evidence="8" id="KW-1185">Reference proteome</keyword>
<sequence>MTGLTESNLLVLRNPNDPSGNGIPAQGIGYDHDSLGIFQQRPGWGTAAQRMDPRSATNLFLDALLAVPGWSSMEPWRAAQTVQRSAFTGNPTAANGQSLVYGGNYLRQGERASRILMAIGGSNAFGELDCGAAAISDSHPGTSDTNQKDISGVTPRAAAAVTFALAQRGKPYQWGGEGPATYDCSGLMQTAWRQAGVSIGRVTGQQLRNGSPVIAAALRPGDLILIPGALGTLAHPGHVGMYVGHGQVLHAPRTGDVVKVVRLTSFIADGVSGYRHIA</sequence>
<dbReference type="PANTHER" id="PTHR47359">
    <property type="entry name" value="PEPTIDOGLYCAN DL-ENDOPEPTIDASE CWLO"/>
    <property type="match status" value="1"/>
</dbReference>
<dbReference type="InterPro" id="IPR000064">
    <property type="entry name" value="NLP_P60_dom"/>
</dbReference>
<evidence type="ECO:0000256" key="4">
    <source>
        <dbReference type="ARBA" id="ARBA00022807"/>
    </source>
</evidence>
<comment type="caution">
    <text evidence="7">The sequence shown here is derived from an EMBL/GenBank/DDBJ whole genome shotgun (WGS) entry which is preliminary data.</text>
</comment>
<accession>A0ABW3MYY6</accession>
<dbReference type="SUPFAM" id="SSF54001">
    <property type="entry name" value="Cysteine proteinases"/>
    <property type="match status" value="1"/>
</dbReference>
<dbReference type="EMBL" id="JBHTKH010000012">
    <property type="protein sequence ID" value="MFD1055907.1"/>
    <property type="molecule type" value="Genomic_DNA"/>
</dbReference>
<evidence type="ECO:0000259" key="6">
    <source>
        <dbReference type="PROSITE" id="PS51935"/>
    </source>
</evidence>
<comment type="similarity">
    <text evidence="1">Belongs to the peptidase C40 family.</text>
</comment>
<keyword evidence="4" id="KW-0788">Thiol protease</keyword>
<evidence type="ECO:0000256" key="3">
    <source>
        <dbReference type="ARBA" id="ARBA00022801"/>
    </source>
</evidence>
<keyword evidence="3" id="KW-0378">Hydrolase</keyword>
<reference evidence="8" key="1">
    <citation type="journal article" date="2019" name="Int. J. Syst. Evol. Microbiol.">
        <title>The Global Catalogue of Microorganisms (GCM) 10K type strain sequencing project: providing services to taxonomists for standard genome sequencing and annotation.</title>
        <authorList>
            <consortium name="The Broad Institute Genomics Platform"/>
            <consortium name="The Broad Institute Genome Sequencing Center for Infectious Disease"/>
            <person name="Wu L."/>
            <person name="Ma J."/>
        </authorList>
    </citation>
    <scope>NUCLEOTIDE SEQUENCE [LARGE SCALE GENOMIC DNA]</scope>
    <source>
        <strain evidence="8">CCUG 57508</strain>
    </source>
</reference>
<proteinExistence type="inferred from homology"/>
<name>A0ABW3MYY6_9MICO</name>
<dbReference type="PANTHER" id="PTHR47359:SF3">
    <property type="entry name" value="NLP_P60 DOMAIN-CONTAINING PROTEIN-RELATED"/>
    <property type="match status" value="1"/>
</dbReference>
<dbReference type="InterPro" id="IPR051794">
    <property type="entry name" value="PG_Endopeptidase_C40"/>
</dbReference>
<evidence type="ECO:0000313" key="8">
    <source>
        <dbReference type="Proteomes" id="UP001597046"/>
    </source>
</evidence>
<feature type="region of interest" description="Disordered" evidence="5">
    <location>
        <begin position="1"/>
        <end position="20"/>
    </location>
</feature>
<dbReference type="InterPro" id="IPR038765">
    <property type="entry name" value="Papain-like_cys_pep_sf"/>
</dbReference>
<feature type="domain" description="NlpC/P60" evidence="6">
    <location>
        <begin position="154"/>
        <end position="278"/>
    </location>
</feature>
<gene>
    <name evidence="7" type="ORF">ACFQ2V_16460</name>
</gene>
<evidence type="ECO:0000256" key="2">
    <source>
        <dbReference type="ARBA" id="ARBA00022670"/>
    </source>
</evidence>
<evidence type="ECO:0000256" key="1">
    <source>
        <dbReference type="ARBA" id="ARBA00007074"/>
    </source>
</evidence>